<reference evidence="14" key="1">
    <citation type="journal article" date="2019" name="Int. J. Syst. Evol. Microbiol.">
        <title>The Global Catalogue of Microorganisms (GCM) 10K type strain sequencing project: providing services to taxonomists for standard genome sequencing and annotation.</title>
        <authorList>
            <consortium name="The Broad Institute Genomics Platform"/>
            <consortium name="The Broad Institute Genome Sequencing Center for Infectious Disease"/>
            <person name="Wu L."/>
            <person name="Ma J."/>
        </authorList>
    </citation>
    <scope>NUCLEOTIDE SEQUENCE [LARGE SCALE GENOMIC DNA]</scope>
    <source>
        <strain evidence="14">JCM 18410</strain>
    </source>
</reference>
<keyword evidence="3" id="KW-0808">Transferase</keyword>
<keyword evidence="4 11" id="KW-0812">Transmembrane</keyword>
<evidence type="ECO:0000256" key="4">
    <source>
        <dbReference type="ARBA" id="ARBA00022692"/>
    </source>
</evidence>
<keyword evidence="6" id="KW-0418">Kinase</keyword>
<comment type="caution">
    <text evidence="13">The sequence shown here is derived from an EMBL/GenBank/DDBJ whole genome shotgun (WGS) entry which is preliminary data.</text>
</comment>
<evidence type="ECO:0000256" key="2">
    <source>
        <dbReference type="ARBA" id="ARBA00022553"/>
    </source>
</evidence>
<dbReference type="Pfam" id="PF13493">
    <property type="entry name" value="DUF4118"/>
    <property type="match status" value="1"/>
</dbReference>
<proteinExistence type="predicted"/>
<name>A0ABP9KSN1_9ACTN</name>
<keyword evidence="10 11" id="KW-0472">Membrane</keyword>
<dbReference type="InterPro" id="IPR025201">
    <property type="entry name" value="KdpD_TM"/>
</dbReference>
<evidence type="ECO:0000256" key="5">
    <source>
        <dbReference type="ARBA" id="ARBA00022741"/>
    </source>
</evidence>
<dbReference type="InterPro" id="IPR006311">
    <property type="entry name" value="TAT_signal"/>
</dbReference>
<dbReference type="Proteomes" id="UP001500124">
    <property type="component" value="Unassembled WGS sequence"/>
</dbReference>
<protein>
    <recommendedName>
        <fullName evidence="12">Sensor protein KdpD transmembrane domain-containing protein</fullName>
    </recommendedName>
</protein>
<evidence type="ECO:0000256" key="3">
    <source>
        <dbReference type="ARBA" id="ARBA00022679"/>
    </source>
</evidence>
<gene>
    <name evidence="13" type="ORF">GCM10023336_41420</name>
</gene>
<evidence type="ECO:0000256" key="10">
    <source>
        <dbReference type="ARBA" id="ARBA00023136"/>
    </source>
</evidence>
<feature type="transmembrane region" description="Helical" evidence="11">
    <location>
        <begin position="59"/>
        <end position="76"/>
    </location>
</feature>
<evidence type="ECO:0000256" key="8">
    <source>
        <dbReference type="ARBA" id="ARBA00022989"/>
    </source>
</evidence>
<dbReference type="InterPro" id="IPR038318">
    <property type="entry name" value="KdpD_sf"/>
</dbReference>
<accession>A0ABP9KSN1</accession>
<keyword evidence="2" id="KW-0597">Phosphoprotein</keyword>
<dbReference type="PROSITE" id="PS51318">
    <property type="entry name" value="TAT"/>
    <property type="match status" value="1"/>
</dbReference>
<evidence type="ECO:0000256" key="9">
    <source>
        <dbReference type="ARBA" id="ARBA00023012"/>
    </source>
</evidence>
<feature type="transmembrane region" description="Helical" evidence="11">
    <location>
        <begin position="33"/>
        <end position="52"/>
    </location>
</feature>
<evidence type="ECO:0000313" key="14">
    <source>
        <dbReference type="Proteomes" id="UP001500124"/>
    </source>
</evidence>
<dbReference type="RefSeq" id="WP_345669694.1">
    <property type="nucleotide sequence ID" value="NZ_BAABKC010000059.1"/>
</dbReference>
<sequence>MPHQLSRRRVARFAALVAPLAVSAVLLPFRTALPHTVAAMILVVAVVAVAALGDRPAGVLAALSAAVWFDFFFTAPYQRLTIHSPVDLTTAVALLVVALAVCRPAARARRLEGITVTDADYLAQLHHAARLAETSTSPDAVVECVRGQLVGLLHLRGCRFQYGMLLGHAPRLESDGSISVGRGTWDVERLGLPDQDIELRVFAGGHFHGRYLLRPTPGHTPPLQARLVAHTLAGQAGAALRAT</sequence>
<keyword evidence="8 11" id="KW-1133">Transmembrane helix</keyword>
<comment type="subcellular location">
    <subcellularLocation>
        <location evidence="1">Membrane</location>
        <topology evidence="1">Multi-pass membrane protein</topology>
    </subcellularLocation>
</comment>
<evidence type="ECO:0000259" key="12">
    <source>
        <dbReference type="Pfam" id="PF13493"/>
    </source>
</evidence>
<keyword evidence="9" id="KW-0902">Two-component regulatory system</keyword>
<keyword evidence="5" id="KW-0547">Nucleotide-binding</keyword>
<keyword evidence="14" id="KW-1185">Reference proteome</keyword>
<evidence type="ECO:0000256" key="6">
    <source>
        <dbReference type="ARBA" id="ARBA00022777"/>
    </source>
</evidence>
<evidence type="ECO:0000256" key="11">
    <source>
        <dbReference type="SAM" id="Phobius"/>
    </source>
</evidence>
<feature type="transmembrane region" description="Helical" evidence="11">
    <location>
        <begin position="82"/>
        <end position="102"/>
    </location>
</feature>
<feature type="domain" description="Sensor protein KdpD transmembrane" evidence="12">
    <location>
        <begin position="14"/>
        <end position="110"/>
    </location>
</feature>
<dbReference type="Gene3D" id="1.20.120.620">
    <property type="entry name" value="Backbone structure of the membrane domain of e. Coli histidine kinase receptor kdpd"/>
    <property type="match status" value="1"/>
</dbReference>
<evidence type="ECO:0000256" key="1">
    <source>
        <dbReference type="ARBA" id="ARBA00004141"/>
    </source>
</evidence>
<evidence type="ECO:0000313" key="13">
    <source>
        <dbReference type="EMBL" id="GAA5062770.1"/>
    </source>
</evidence>
<keyword evidence="7" id="KW-0067">ATP-binding</keyword>
<evidence type="ECO:0000256" key="7">
    <source>
        <dbReference type="ARBA" id="ARBA00022840"/>
    </source>
</evidence>
<organism evidence="13 14">
    <name type="scientific">Streptomyces similanensis</name>
    <dbReference type="NCBI Taxonomy" id="1274988"/>
    <lineage>
        <taxon>Bacteria</taxon>
        <taxon>Bacillati</taxon>
        <taxon>Actinomycetota</taxon>
        <taxon>Actinomycetes</taxon>
        <taxon>Kitasatosporales</taxon>
        <taxon>Streptomycetaceae</taxon>
        <taxon>Streptomyces</taxon>
    </lineage>
</organism>
<dbReference type="EMBL" id="BAABKC010000059">
    <property type="protein sequence ID" value="GAA5062770.1"/>
    <property type="molecule type" value="Genomic_DNA"/>
</dbReference>